<evidence type="ECO:0000256" key="1">
    <source>
        <dbReference type="SAM" id="SignalP"/>
    </source>
</evidence>
<dbReference type="AlphaFoldDB" id="A0AAD9CV95"/>
<gene>
    <name evidence="2" type="ORF">DB88DRAFT_512766</name>
</gene>
<feature type="chain" id="PRO_5042297539" evidence="1">
    <location>
        <begin position="19"/>
        <end position="169"/>
    </location>
</feature>
<evidence type="ECO:0000313" key="2">
    <source>
        <dbReference type="EMBL" id="KAK1921489.1"/>
    </source>
</evidence>
<protein>
    <submittedName>
        <fullName evidence="2">Uncharacterized protein</fullName>
    </submittedName>
</protein>
<sequence>MLKTSVGLAILGALVAEAQLLAGNENYAQEARRSLRNAPQKRDGPTFAPAATSFSFGDKEYISPTGPEFKQYALDSDWGLDAYAGKTLPVTVFEVEGEVTCDVLGDKVKEYGTVDDVGPNNGIAAGTVVVVNGETLTLIRRTNPAEILFDARAISRGRPSVLWHRVVTA</sequence>
<dbReference type="EMBL" id="JAODAN010000010">
    <property type="protein sequence ID" value="KAK1921489.1"/>
    <property type="molecule type" value="Genomic_DNA"/>
</dbReference>
<keyword evidence="3" id="KW-1185">Reference proteome</keyword>
<feature type="signal peptide" evidence="1">
    <location>
        <begin position="1"/>
        <end position="18"/>
    </location>
</feature>
<proteinExistence type="predicted"/>
<evidence type="ECO:0000313" key="3">
    <source>
        <dbReference type="Proteomes" id="UP001182556"/>
    </source>
</evidence>
<dbReference type="Proteomes" id="UP001182556">
    <property type="component" value="Unassembled WGS sequence"/>
</dbReference>
<comment type="caution">
    <text evidence="2">The sequence shown here is derived from an EMBL/GenBank/DDBJ whole genome shotgun (WGS) entry which is preliminary data.</text>
</comment>
<accession>A0AAD9CV95</accession>
<reference evidence="2" key="1">
    <citation type="submission" date="2023-02" db="EMBL/GenBank/DDBJ databases">
        <title>Identification and recombinant expression of a fungal hydrolase from Papiliotrema laurentii that hydrolyzes apple cutin and clears colloidal polyester polyurethane.</title>
        <authorList>
            <consortium name="DOE Joint Genome Institute"/>
            <person name="Roman V.A."/>
            <person name="Bojanowski C."/>
            <person name="Crable B.R."/>
            <person name="Wagner D.N."/>
            <person name="Hung C.S."/>
            <person name="Nadeau L.J."/>
            <person name="Schratz L."/>
            <person name="Haridas S."/>
            <person name="Pangilinan J."/>
            <person name="Lipzen A."/>
            <person name="Na H."/>
            <person name="Yan M."/>
            <person name="Ng V."/>
            <person name="Grigoriev I.V."/>
            <person name="Spatafora J.W."/>
            <person name="Barlow D."/>
            <person name="Biffinger J."/>
            <person name="Kelley-Loughnane N."/>
            <person name="Varaljay V.A."/>
            <person name="Crookes-Goodson W.J."/>
        </authorList>
    </citation>
    <scope>NUCLEOTIDE SEQUENCE</scope>
    <source>
        <strain evidence="2">5307AH</strain>
    </source>
</reference>
<name>A0AAD9CV95_PAPLA</name>
<keyword evidence="1" id="KW-0732">Signal</keyword>
<organism evidence="2 3">
    <name type="scientific">Papiliotrema laurentii</name>
    <name type="common">Cryptococcus laurentii</name>
    <dbReference type="NCBI Taxonomy" id="5418"/>
    <lineage>
        <taxon>Eukaryota</taxon>
        <taxon>Fungi</taxon>
        <taxon>Dikarya</taxon>
        <taxon>Basidiomycota</taxon>
        <taxon>Agaricomycotina</taxon>
        <taxon>Tremellomycetes</taxon>
        <taxon>Tremellales</taxon>
        <taxon>Rhynchogastremaceae</taxon>
        <taxon>Papiliotrema</taxon>
    </lineage>
</organism>